<dbReference type="EnsemblPlants" id="Pp3c15_3710V3.3">
    <property type="protein sequence ID" value="Pp3c15_3710V3.3"/>
    <property type="gene ID" value="Pp3c15_3710"/>
</dbReference>
<dbReference type="Proteomes" id="UP000006727">
    <property type="component" value="Chromosome 15"/>
</dbReference>
<dbReference type="OrthoDB" id="10251073at2759"/>
<dbReference type="InterPro" id="IPR019835">
    <property type="entry name" value="SWIB_domain"/>
</dbReference>
<dbReference type="eggNOG" id="KOG1946">
    <property type="taxonomic scope" value="Eukaryota"/>
</dbReference>
<evidence type="ECO:0000313" key="3">
    <source>
        <dbReference type="EnsemblPlants" id="Pp3c15_3710V3.1"/>
    </source>
</evidence>
<accession>A9SIN3</accession>
<dbReference type="Pfam" id="PF02201">
    <property type="entry name" value="SWIB"/>
    <property type="match status" value="1"/>
</dbReference>
<reference evidence="2 4" key="2">
    <citation type="journal article" date="2018" name="Plant J.">
        <title>The Physcomitrella patens chromosome-scale assembly reveals moss genome structure and evolution.</title>
        <authorList>
            <person name="Lang D."/>
            <person name="Ullrich K.K."/>
            <person name="Murat F."/>
            <person name="Fuchs J."/>
            <person name="Jenkins J."/>
            <person name="Haas F.B."/>
            <person name="Piednoel M."/>
            <person name="Gundlach H."/>
            <person name="Van Bel M."/>
            <person name="Meyberg R."/>
            <person name="Vives C."/>
            <person name="Morata J."/>
            <person name="Symeonidi A."/>
            <person name="Hiss M."/>
            <person name="Muchero W."/>
            <person name="Kamisugi Y."/>
            <person name="Saleh O."/>
            <person name="Blanc G."/>
            <person name="Decker E.L."/>
            <person name="van Gessel N."/>
            <person name="Grimwood J."/>
            <person name="Hayes R.D."/>
            <person name="Graham S.W."/>
            <person name="Gunter L.E."/>
            <person name="McDaniel S.F."/>
            <person name="Hoernstein S.N.W."/>
            <person name="Larsson A."/>
            <person name="Li F.W."/>
            <person name="Perroud P.F."/>
            <person name="Phillips J."/>
            <person name="Ranjan P."/>
            <person name="Rokshar D.S."/>
            <person name="Rothfels C.J."/>
            <person name="Schneider L."/>
            <person name="Shu S."/>
            <person name="Stevenson D.W."/>
            <person name="Thummler F."/>
            <person name="Tillich M."/>
            <person name="Villarreal Aguilar J.C."/>
            <person name="Widiez T."/>
            <person name="Wong G.K."/>
            <person name="Wymore A."/>
            <person name="Zhang Y."/>
            <person name="Zimmer A.D."/>
            <person name="Quatrano R.S."/>
            <person name="Mayer K.F.X."/>
            <person name="Goodstein D."/>
            <person name="Casacuberta J.M."/>
            <person name="Vandepoele K."/>
            <person name="Reski R."/>
            <person name="Cuming A.C."/>
            <person name="Tuskan G.A."/>
            <person name="Maumus F."/>
            <person name="Salse J."/>
            <person name="Schmutz J."/>
            <person name="Rensing S.A."/>
        </authorList>
    </citation>
    <scope>NUCLEOTIDE SEQUENCE [LARGE SCALE GENOMIC DNA]</scope>
    <source>
        <strain evidence="3 4">cv. Gransden 2004</strain>
    </source>
</reference>
<dbReference type="STRING" id="3218.A9SIN3"/>
<dbReference type="OMA" id="ATMFEMN"/>
<reference evidence="2 4" key="1">
    <citation type="journal article" date="2008" name="Science">
        <title>The Physcomitrella genome reveals evolutionary insights into the conquest of land by plants.</title>
        <authorList>
            <person name="Rensing S."/>
            <person name="Lang D."/>
            <person name="Zimmer A."/>
            <person name="Terry A."/>
            <person name="Salamov A."/>
            <person name="Shapiro H."/>
            <person name="Nishiyama T."/>
            <person name="Perroud P.-F."/>
            <person name="Lindquist E."/>
            <person name="Kamisugi Y."/>
            <person name="Tanahashi T."/>
            <person name="Sakakibara K."/>
            <person name="Fujita T."/>
            <person name="Oishi K."/>
            <person name="Shin-I T."/>
            <person name="Kuroki Y."/>
            <person name="Toyoda A."/>
            <person name="Suzuki Y."/>
            <person name="Hashimoto A."/>
            <person name="Yamaguchi K."/>
            <person name="Sugano A."/>
            <person name="Kohara Y."/>
            <person name="Fujiyama A."/>
            <person name="Anterola A."/>
            <person name="Aoki S."/>
            <person name="Ashton N."/>
            <person name="Barbazuk W.B."/>
            <person name="Barker E."/>
            <person name="Bennetzen J."/>
            <person name="Bezanilla M."/>
            <person name="Blankenship R."/>
            <person name="Cho S.H."/>
            <person name="Dutcher S."/>
            <person name="Estelle M."/>
            <person name="Fawcett J.A."/>
            <person name="Gundlach H."/>
            <person name="Hanada K."/>
            <person name="Heyl A."/>
            <person name="Hicks K.A."/>
            <person name="Hugh J."/>
            <person name="Lohr M."/>
            <person name="Mayer K."/>
            <person name="Melkozernov A."/>
            <person name="Murata T."/>
            <person name="Nelson D."/>
            <person name="Pils B."/>
            <person name="Prigge M."/>
            <person name="Reiss B."/>
            <person name="Renner T."/>
            <person name="Rombauts S."/>
            <person name="Rushton P."/>
            <person name="Sanderfoot A."/>
            <person name="Schween G."/>
            <person name="Shiu S.-H."/>
            <person name="Stueber K."/>
            <person name="Theodoulou F.L."/>
            <person name="Tu H."/>
            <person name="Van de Peer Y."/>
            <person name="Verrier P.J."/>
            <person name="Waters E."/>
            <person name="Wood A."/>
            <person name="Yang L."/>
            <person name="Cove D."/>
            <person name="Cuming A."/>
            <person name="Hasebe M."/>
            <person name="Lucas S."/>
            <person name="Mishler D.B."/>
            <person name="Reski R."/>
            <person name="Grigoriev I."/>
            <person name="Quatrano R.S."/>
            <person name="Boore J.L."/>
        </authorList>
    </citation>
    <scope>NUCLEOTIDE SEQUENCE [LARGE SCALE GENOMIC DNA]</scope>
    <source>
        <strain evidence="3 4">cv. Gransden 2004</strain>
    </source>
</reference>
<gene>
    <name evidence="3" type="primary">LOC112292890</name>
    <name evidence="2" type="ORF">PHYPA_019255</name>
</gene>
<dbReference type="PROSITE" id="PS51925">
    <property type="entry name" value="SWIB_MDM2"/>
    <property type="match status" value="1"/>
</dbReference>
<dbReference type="FunCoup" id="A9SIN3">
    <property type="interactions" value="757"/>
</dbReference>
<dbReference type="CDD" id="cd10567">
    <property type="entry name" value="SWIB-MDM2_like"/>
    <property type="match status" value="1"/>
</dbReference>
<dbReference type="RefSeq" id="XP_024397621.1">
    <property type="nucleotide sequence ID" value="XM_024541853.2"/>
</dbReference>
<dbReference type="InterPro" id="IPR003121">
    <property type="entry name" value="SWIB_MDM2_domain"/>
</dbReference>
<dbReference type="Gramene" id="Pp3c15_3710V3.2">
    <property type="protein sequence ID" value="Pp3c15_3710V3.2"/>
    <property type="gene ID" value="Pp3c15_3710"/>
</dbReference>
<dbReference type="Gene3D" id="1.10.245.10">
    <property type="entry name" value="SWIB/MDM2 domain"/>
    <property type="match status" value="1"/>
</dbReference>
<dbReference type="SUPFAM" id="SSF47592">
    <property type="entry name" value="SWIB/MDM2 domain"/>
    <property type="match status" value="1"/>
</dbReference>
<evidence type="ECO:0000313" key="4">
    <source>
        <dbReference type="Proteomes" id="UP000006727"/>
    </source>
</evidence>
<protein>
    <recommendedName>
        <fullName evidence="1">DM2 domain-containing protein</fullName>
    </recommendedName>
</protein>
<dbReference type="EMBL" id="ABEU02000015">
    <property type="protein sequence ID" value="PNR38977.1"/>
    <property type="molecule type" value="Genomic_DNA"/>
</dbReference>
<dbReference type="Gramene" id="Pp3c15_3710V3.3">
    <property type="protein sequence ID" value="Pp3c15_3710V3.3"/>
    <property type="gene ID" value="Pp3c15_3710"/>
</dbReference>
<dbReference type="EnsemblPlants" id="Pp3c15_3710V3.1">
    <property type="protein sequence ID" value="Pp3c15_3710V3.1"/>
    <property type="gene ID" value="Pp3c15_3710"/>
</dbReference>
<evidence type="ECO:0000259" key="1">
    <source>
        <dbReference type="PROSITE" id="PS51925"/>
    </source>
</evidence>
<dbReference type="SMART" id="SM00151">
    <property type="entry name" value="SWIB"/>
    <property type="match status" value="1"/>
</dbReference>
<evidence type="ECO:0000313" key="2">
    <source>
        <dbReference type="EMBL" id="PNR38977.1"/>
    </source>
</evidence>
<dbReference type="InterPro" id="IPR036885">
    <property type="entry name" value="SWIB_MDM2_dom_sf"/>
</dbReference>
<organism evidence="2">
    <name type="scientific">Physcomitrium patens</name>
    <name type="common">Spreading-leaved earth moss</name>
    <name type="synonym">Physcomitrella patens</name>
    <dbReference type="NCBI Taxonomy" id="3218"/>
    <lineage>
        <taxon>Eukaryota</taxon>
        <taxon>Viridiplantae</taxon>
        <taxon>Streptophyta</taxon>
        <taxon>Embryophyta</taxon>
        <taxon>Bryophyta</taxon>
        <taxon>Bryophytina</taxon>
        <taxon>Bryopsida</taxon>
        <taxon>Funariidae</taxon>
        <taxon>Funariales</taxon>
        <taxon>Funariaceae</taxon>
        <taxon>Physcomitrium</taxon>
    </lineage>
</organism>
<dbReference type="KEGG" id="ppp:112292890"/>
<name>A9SIN3_PHYPA</name>
<dbReference type="GeneID" id="112292890"/>
<dbReference type="EnsemblPlants" id="Pp3c15_3710V3.2">
    <property type="protein sequence ID" value="Pp3c15_3710V3.2"/>
    <property type="gene ID" value="Pp3c15_3710"/>
</dbReference>
<proteinExistence type="predicted"/>
<dbReference type="HOGENOM" id="CLU_046065_5_0_1"/>
<dbReference type="PANTHER" id="PTHR13844">
    <property type="entry name" value="SWI/SNF-RELATED MATRIX-ASSOCIATED ACTIN-DEPENDENT REGULATOR OF CHROMATIN SUBFAMILY D"/>
    <property type="match status" value="1"/>
</dbReference>
<sequence length="107" mass="11706">MPVSSGAKAATKVGGALTRAIQVSPTLKKFLGVGECSRPESMKRIWDYIKDQKLQNPQNKREILCDEKLKPVLGGKDKVGFTEIAKLLSEHFPKAPKTPKTPVDTST</sequence>
<dbReference type="PaxDb" id="3218-PP1S83_22V6.3"/>
<dbReference type="AlphaFoldDB" id="A9SIN3"/>
<dbReference type="Gramene" id="Pp3c15_3710V3.4">
    <property type="protein sequence ID" value="Pp3c15_3710V3.4"/>
    <property type="gene ID" value="Pp3c15_3710"/>
</dbReference>
<reference evidence="3" key="3">
    <citation type="submission" date="2020-12" db="UniProtKB">
        <authorList>
            <consortium name="EnsemblPlants"/>
        </authorList>
    </citation>
    <scope>IDENTIFICATION</scope>
</reference>
<dbReference type="Gramene" id="Pp3c15_3710V3.1">
    <property type="protein sequence ID" value="Pp3c15_3710V3.1"/>
    <property type="gene ID" value="Pp3c15_3710"/>
</dbReference>
<dbReference type="EnsemblPlants" id="Pp3c15_3710V3.4">
    <property type="protein sequence ID" value="Pp3c15_3710V3.4"/>
    <property type="gene ID" value="Pp3c15_3710"/>
</dbReference>
<feature type="domain" description="DM2" evidence="1">
    <location>
        <begin position="16"/>
        <end position="94"/>
    </location>
</feature>
<keyword evidence="4" id="KW-1185">Reference proteome</keyword>
<dbReference type="RefSeq" id="XP_024397620.1">
    <property type="nucleotide sequence ID" value="XM_024541852.2"/>
</dbReference>